<feature type="domain" description="Acyltransferase 3" evidence="8">
    <location>
        <begin position="5"/>
        <end position="311"/>
    </location>
</feature>
<keyword evidence="10" id="KW-1185">Reference proteome</keyword>
<feature type="transmembrane region" description="Helical" evidence="7">
    <location>
        <begin position="263"/>
        <end position="281"/>
    </location>
</feature>
<gene>
    <name evidence="9" type="ORF">EWM59_18845</name>
</gene>
<dbReference type="GO" id="GO:0005886">
    <property type="term" value="C:plasma membrane"/>
    <property type="evidence" value="ECO:0007669"/>
    <property type="project" value="UniProtKB-SubCell"/>
</dbReference>
<organism evidence="9 10">
    <name type="scientific">Emticicia agri</name>
    <dbReference type="NCBI Taxonomy" id="2492393"/>
    <lineage>
        <taxon>Bacteria</taxon>
        <taxon>Pseudomonadati</taxon>
        <taxon>Bacteroidota</taxon>
        <taxon>Cytophagia</taxon>
        <taxon>Cytophagales</taxon>
        <taxon>Leadbetterellaceae</taxon>
        <taxon>Emticicia</taxon>
    </lineage>
</organism>
<evidence type="ECO:0000256" key="1">
    <source>
        <dbReference type="ARBA" id="ARBA00004651"/>
    </source>
</evidence>
<feature type="transmembrane region" description="Helical" evidence="7">
    <location>
        <begin position="78"/>
        <end position="104"/>
    </location>
</feature>
<name>A0A4Q5LWK5_9BACT</name>
<sequence>MKKYDYIDYARGLSIFTIVIYHFLFTYPLPTYLSYARSFGGAGIHLFFFVSGFGLTLSKYVDYQTFIKRRLIKVLLPYYITITLIFLINLLTKVYEIDFVAFLSHILLFKMFDSEYITSYGAQFWFISTIVQFYLVFPLLLWFLKSEKYKLFIGLTLAISIGYSLFLSFVIPEGGDAYKRFFLQYLWEFALGMAVARTGKLDKLITAPIIYYMIIAIVCLAATGILAIKGGNIGKNLNDIFVFFAYTSLTIIFFRTMPLVNKFFLWVAKFSFSLYLTHMILWDYLGTKYGSSFFTPVTLSVLLIVTLIYSYYYDIVLNKITASVTNTQKEK</sequence>
<evidence type="ECO:0000256" key="5">
    <source>
        <dbReference type="ARBA" id="ARBA00022989"/>
    </source>
</evidence>
<dbReference type="GO" id="GO:0016413">
    <property type="term" value="F:O-acetyltransferase activity"/>
    <property type="evidence" value="ECO:0007669"/>
    <property type="project" value="TreeGrafter"/>
</dbReference>
<evidence type="ECO:0000256" key="3">
    <source>
        <dbReference type="ARBA" id="ARBA00022475"/>
    </source>
</evidence>
<feature type="transmembrane region" description="Helical" evidence="7">
    <location>
        <begin position="151"/>
        <end position="171"/>
    </location>
</feature>
<keyword evidence="5 7" id="KW-1133">Transmembrane helix</keyword>
<feature type="transmembrane region" description="Helical" evidence="7">
    <location>
        <begin position="124"/>
        <end position="144"/>
    </location>
</feature>
<reference evidence="9 10" key="1">
    <citation type="submission" date="2019-02" db="EMBL/GenBank/DDBJ databases">
        <title>Bacterial novel species Emticicia sp. 17J42-9 isolated from soil.</title>
        <authorList>
            <person name="Jung H.-Y."/>
        </authorList>
    </citation>
    <scope>NUCLEOTIDE SEQUENCE [LARGE SCALE GENOMIC DNA]</scope>
    <source>
        <strain evidence="9 10">17J42-9</strain>
    </source>
</reference>
<dbReference type="Proteomes" id="UP000293162">
    <property type="component" value="Unassembled WGS sequence"/>
</dbReference>
<feature type="transmembrane region" description="Helical" evidence="7">
    <location>
        <begin position="35"/>
        <end position="57"/>
    </location>
</feature>
<dbReference type="AlphaFoldDB" id="A0A4Q5LWK5"/>
<keyword evidence="3" id="KW-1003">Cell membrane</keyword>
<feature type="transmembrane region" description="Helical" evidence="7">
    <location>
        <begin position="12"/>
        <end position="29"/>
    </location>
</feature>
<proteinExistence type="inferred from homology"/>
<evidence type="ECO:0000259" key="8">
    <source>
        <dbReference type="Pfam" id="PF01757"/>
    </source>
</evidence>
<feature type="transmembrane region" description="Helical" evidence="7">
    <location>
        <begin position="293"/>
        <end position="312"/>
    </location>
</feature>
<dbReference type="OrthoDB" id="9806160at2"/>
<feature type="transmembrane region" description="Helical" evidence="7">
    <location>
        <begin position="240"/>
        <end position="257"/>
    </location>
</feature>
<comment type="caution">
    <text evidence="9">The sequence shown here is derived from an EMBL/GenBank/DDBJ whole genome shotgun (WGS) entry which is preliminary data.</text>
</comment>
<dbReference type="GO" id="GO:0009246">
    <property type="term" value="P:enterobacterial common antigen biosynthetic process"/>
    <property type="evidence" value="ECO:0007669"/>
    <property type="project" value="TreeGrafter"/>
</dbReference>
<keyword evidence="9" id="KW-0808">Transferase</keyword>
<dbReference type="PANTHER" id="PTHR40074:SF2">
    <property type="entry name" value="O-ACETYLTRANSFERASE WECH"/>
    <property type="match status" value="1"/>
</dbReference>
<protein>
    <submittedName>
        <fullName evidence="9">Acyltransferase</fullName>
    </submittedName>
</protein>
<evidence type="ECO:0000313" key="9">
    <source>
        <dbReference type="EMBL" id="RYU94118.1"/>
    </source>
</evidence>
<evidence type="ECO:0000256" key="4">
    <source>
        <dbReference type="ARBA" id="ARBA00022692"/>
    </source>
</evidence>
<dbReference type="EMBL" id="SEWF01000031">
    <property type="protein sequence ID" value="RYU94118.1"/>
    <property type="molecule type" value="Genomic_DNA"/>
</dbReference>
<dbReference type="RefSeq" id="WP_130022808.1">
    <property type="nucleotide sequence ID" value="NZ_SEWF01000031.1"/>
</dbReference>
<keyword evidence="4 7" id="KW-0812">Transmembrane</keyword>
<evidence type="ECO:0000256" key="7">
    <source>
        <dbReference type="SAM" id="Phobius"/>
    </source>
</evidence>
<feature type="transmembrane region" description="Helical" evidence="7">
    <location>
        <begin position="209"/>
        <end position="228"/>
    </location>
</feature>
<evidence type="ECO:0000256" key="6">
    <source>
        <dbReference type="ARBA" id="ARBA00023136"/>
    </source>
</evidence>
<comment type="similarity">
    <text evidence="2">Belongs to the acyltransferase 3 family.</text>
</comment>
<keyword evidence="6 7" id="KW-0472">Membrane</keyword>
<dbReference type="InterPro" id="IPR002656">
    <property type="entry name" value="Acyl_transf_3_dom"/>
</dbReference>
<accession>A0A4Q5LWK5</accession>
<keyword evidence="9" id="KW-0012">Acyltransferase</keyword>
<evidence type="ECO:0000256" key="2">
    <source>
        <dbReference type="ARBA" id="ARBA00007400"/>
    </source>
</evidence>
<dbReference type="PANTHER" id="PTHR40074">
    <property type="entry name" value="O-ACETYLTRANSFERASE WECH"/>
    <property type="match status" value="1"/>
</dbReference>
<dbReference type="Pfam" id="PF01757">
    <property type="entry name" value="Acyl_transf_3"/>
    <property type="match status" value="1"/>
</dbReference>
<evidence type="ECO:0000313" key="10">
    <source>
        <dbReference type="Proteomes" id="UP000293162"/>
    </source>
</evidence>
<comment type="subcellular location">
    <subcellularLocation>
        <location evidence="1">Cell membrane</location>
        <topology evidence="1">Multi-pass membrane protein</topology>
    </subcellularLocation>
</comment>